<keyword evidence="7 8" id="KW-0472">Membrane</keyword>
<evidence type="ECO:0000256" key="5">
    <source>
        <dbReference type="ARBA" id="ARBA00022692"/>
    </source>
</evidence>
<proteinExistence type="inferred from homology"/>
<reference evidence="10" key="1">
    <citation type="submission" date="2025-08" db="UniProtKB">
        <authorList>
            <consortium name="RefSeq"/>
        </authorList>
    </citation>
    <scope>IDENTIFICATION</scope>
    <source>
        <tissue evidence="10">Testes</tissue>
    </source>
</reference>
<sequence>MTVKERKKWRKVLYEDQGVPDNYVDDSFLDEMKKNVNTRTYKLQNVIIESGVVSQQLSSICLFIVTFIYMEEGTLSPQLLFTVGSLMTVFGYLLHDIVDGRRNRKDRTRMDDMKTICLFLAVSFGLSPILKNLTDSISTDTIYAMTVFMFLGNLLFHDYGTTGAVTSDALSLNAAIFGSVCLASRLPTIWHTFSTIAFAIQVFALWPVLRRTLKRHIPYSQLMMTWLLATVTMVALFTVKTVGAVLFLIGHFSITFLFPFWLIKLQPYKNNIHGPWDEAVIKDIK</sequence>
<dbReference type="PIRSF" id="PIRSF016104">
    <property type="entry name" value="GPI2"/>
    <property type="match status" value="1"/>
</dbReference>
<feature type="transmembrane region" description="Helical" evidence="8">
    <location>
        <begin position="75"/>
        <end position="94"/>
    </location>
</feature>
<evidence type="ECO:0000256" key="7">
    <source>
        <dbReference type="ARBA" id="ARBA00023136"/>
    </source>
</evidence>
<dbReference type="GeneID" id="100371665"/>
<evidence type="ECO:0000313" key="10">
    <source>
        <dbReference type="RefSeq" id="XP_002732742.2"/>
    </source>
</evidence>
<comment type="pathway">
    <text evidence="2">Glycolipid biosynthesis; glycosylphosphatidylinositol-anchor biosynthesis.</text>
</comment>
<organism evidence="9 10">
    <name type="scientific">Saccoglossus kowalevskii</name>
    <name type="common">Acorn worm</name>
    <dbReference type="NCBI Taxonomy" id="10224"/>
    <lineage>
        <taxon>Eukaryota</taxon>
        <taxon>Metazoa</taxon>
        <taxon>Hemichordata</taxon>
        <taxon>Enteropneusta</taxon>
        <taxon>Harrimaniidae</taxon>
        <taxon>Saccoglossus</taxon>
    </lineage>
</organism>
<keyword evidence="6 8" id="KW-1133">Transmembrane helix</keyword>
<gene>
    <name evidence="10" type="primary">LOC100371665</name>
</gene>
<keyword evidence="9" id="KW-1185">Reference proteome</keyword>
<dbReference type="RefSeq" id="XP_002732742.2">
    <property type="nucleotide sequence ID" value="XM_002732696.2"/>
</dbReference>
<comment type="similarity">
    <text evidence="3">Belongs to the PIGC family.</text>
</comment>
<keyword evidence="5 8" id="KW-0812">Transmembrane</keyword>
<evidence type="ECO:0000256" key="2">
    <source>
        <dbReference type="ARBA" id="ARBA00004687"/>
    </source>
</evidence>
<dbReference type="InterPro" id="IPR009450">
    <property type="entry name" value="Plno_GlcNAc_GPI2"/>
</dbReference>
<feature type="transmembrane region" description="Helical" evidence="8">
    <location>
        <begin position="221"/>
        <end position="239"/>
    </location>
</feature>
<dbReference type="Pfam" id="PF06432">
    <property type="entry name" value="GPI2"/>
    <property type="match status" value="1"/>
</dbReference>
<keyword evidence="4" id="KW-0337">GPI-anchor biosynthesis</keyword>
<evidence type="ECO:0000256" key="8">
    <source>
        <dbReference type="SAM" id="Phobius"/>
    </source>
</evidence>
<evidence type="ECO:0000256" key="3">
    <source>
        <dbReference type="ARBA" id="ARBA00008321"/>
    </source>
</evidence>
<name>A0ABM0GLS8_SACKO</name>
<evidence type="ECO:0000313" key="9">
    <source>
        <dbReference type="Proteomes" id="UP000694865"/>
    </source>
</evidence>
<dbReference type="PANTHER" id="PTHR12982:SF0">
    <property type="entry name" value="PHOSPHATIDYLINOSITOL N-ACETYLGLUCOSAMINYLTRANSFERASE SUBUNIT C"/>
    <property type="match status" value="1"/>
</dbReference>
<feature type="transmembrane region" description="Helical" evidence="8">
    <location>
        <begin position="245"/>
        <end position="263"/>
    </location>
</feature>
<feature type="transmembrane region" description="Helical" evidence="8">
    <location>
        <begin position="46"/>
        <end position="69"/>
    </location>
</feature>
<evidence type="ECO:0000256" key="6">
    <source>
        <dbReference type="ARBA" id="ARBA00022989"/>
    </source>
</evidence>
<accession>A0ABM0GLS8</accession>
<evidence type="ECO:0000256" key="4">
    <source>
        <dbReference type="ARBA" id="ARBA00022502"/>
    </source>
</evidence>
<evidence type="ECO:0000256" key="1">
    <source>
        <dbReference type="ARBA" id="ARBA00004141"/>
    </source>
</evidence>
<feature type="transmembrane region" description="Helical" evidence="8">
    <location>
        <begin position="115"/>
        <end position="131"/>
    </location>
</feature>
<dbReference type="Proteomes" id="UP000694865">
    <property type="component" value="Unplaced"/>
</dbReference>
<comment type="subcellular location">
    <subcellularLocation>
        <location evidence="1">Membrane</location>
        <topology evidence="1">Multi-pass membrane protein</topology>
    </subcellularLocation>
</comment>
<protein>
    <submittedName>
        <fullName evidence="10">Phosphatidylinositol N-acetylglucosaminyltransferase subunit C-like</fullName>
    </submittedName>
</protein>
<dbReference type="PANTHER" id="PTHR12982">
    <property type="entry name" value="PHOSPHATIDYLINOSITOL GLYCAN, CLASS C"/>
    <property type="match status" value="1"/>
</dbReference>
<feature type="transmembrane region" description="Helical" evidence="8">
    <location>
        <begin position="192"/>
        <end position="209"/>
    </location>
</feature>